<dbReference type="EC" id="2.7.7.87" evidence="3 13"/>
<dbReference type="GO" id="GO:0061710">
    <property type="term" value="F:L-threonylcarbamoyladenylate synthase"/>
    <property type="evidence" value="ECO:0007669"/>
    <property type="project" value="UniProtKB-EC"/>
</dbReference>
<name>A0ABS4JW46_9FIRM</name>
<evidence type="ECO:0000256" key="1">
    <source>
        <dbReference type="ARBA" id="ARBA00004496"/>
    </source>
</evidence>
<comment type="function">
    <text evidence="13">Required for the formation of a threonylcarbamoyl group on adenosine at position 37 (t(6)A37) in tRNAs that read codons beginning with adenine.</text>
</comment>
<keyword evidence="16" id="KW-1185">Reference proteome</keyword>
<keyword evidence="5 13" id="KW-0963">Cytoplasm</keyword>
<evidence type="ECO:0000256" key="8">
    <source>
        <dbReference type="ARBA" id="ARBA00022695"/>
    </source>
</evidence>
<comment type="similarity">
    <text evidence="2 13">Belongs to the SUA5 family.</text>
</comment>
<comment type="catalytic activity">
    <reaction evidence="12 13">
        <text>L-threonine + hydrogencarbonate + ATP = L-threonylcarbamoyladenylate + diphosphate + H2O</text>
        <dbReference type="Rhea" id="RHEA:36407"/>
        <dbReference type="ChEBI" id="CHEBI:15377"/>
        <dbReference type="ChEBI" id="CHEBI:17544"/>
        <dbReference type="ChEBI" id="CHEBI:30616"/>
        <dbReference type="ChEBI" id="CHEBI:33019"/>
        <dbReference type="ChEBI" id="CHEBI:57926"/>
        <dbReference type="ChEBI" id="CHEBI:73682"/>
        <dbReference type="EC" id="2.7.7.87"/>
    </reaction>
</comment>
<dbReference type="PIRSF" id="PIRSF004930">
    <property type="entry name" value="Tln_factor_SUA5"/>
    <property type="match status" value="1"/>
</dbReference>
<evidence type="ECO:0000256" key="6">
    <source>
        <dbReference type="ARBA" id="ARBA00022679"/>
    </source>
</evidence>
<dbReference type="RefSeq" id="WP_209467866.1">
    <property type="nucleotide sequence ID" value="NZ_JAGGLG010000035.1"/>
</dbReference>
<dbReference type="EMBL" id="JAGGLG010000035">
    <property type="protein sequence ID" value="MBP2019763.1"/>
    <property type="molecule type" value="Genomic_DNA"/>
</dbReference>
<proteinExistence type="inferred from homology"/>
<evidence type="ECO:0000313" key="15">
    <source>
        <dbReference type="EMBL" id="MBP2019763.1"/>
    </source>
</evidence>
<dbReference type="Pfam" id="PF01300">
    <property type="entry name" value="Sua5_yciO_yrdC"/>
    <property type="match status" value="1"/>
</dbReference>
<dbReference type="PROSITE" id="PS51163">
    <property type="entry name" value="YRDC"/>
    <property type="match status" value="1"/>
</dbReference>
<keyword evidence="8 13" id="KW-0548">Nucleotidyltransferase</keyword>
<organism evidence="15 16">
    <name type="scientific">Symbiobacterium terraclitae</name>
    <dbReference type="NCBI Taxonomy" id="557451"/>
    <lineage>
        <taxon>Bacteria</taxon>
        <taxon>Bacillati</taxon>
        <taxon>Bacillota</taxon>
        <taxon>Clostridia</taxon>
        <taxon>Eubacteriales</taxon>
        <taxon>Symbiobacteriaceae</taxon>
        <taxon>Symbiobacterium</taxon>
    </lineage>
</organism>
<dbReference type="Gene3D" id="3.90.870.10">
    <property type="entry name" value="DHBP synthase"/>
    <property type="match status" value="1"/>
</dbReference>
<dbReference type="Pfam" id="PF03481">
    <property type="entry name" value="Sua5_C"/>
    <property type="match status" value="1"/>
</dbReference>
<dbReference type="InterPro" id="IPR010923">
    <property type="entry name" value="T(6)A37_SUA5"/>
</dbReference>
<keyword evidence="6 13" id="KW-0808">Transferase</keyword>
<protein>
    <recommendedName>
        <fullName evidence="4 13">Threonylcarbamoyl-AMP synthase</fullName>
        <shortName evidence="13">TC-AMP synthase</shortName>
        <ecNumber evidence="3 13">2.7.7.87</ecNumber>
    </recommendedName>
    <alternativeName>
        <fullName evidence="11 13">L-threonylcarbamoyladenylate synthase</fullName>
    </alternativeName>
</protein>
<evidence type="ECO:0000256" key="4">
    <source>
        <dbReference type="ARBA" id="ARBA00015492"/>
    </source>
</evidence>
<evidence type="ECO:0000256" key="7">
    <source>
        <dbReference type="ARBA" id="ARBA00022694"/>
    </source>
</evidence>
<dbReference type="Gene3D" id="3.40.50.11030">
    <property type="entry name" value="Threonylcarbamoyl-AMP synthase, C-terminal domain"/>
    <property type="match status" value="1"/>
</dbReference>
<evidence type="ECO:0000256" key="2">
    <source>
        <dbReference type="ARBA" id="ARBA00007663"/>
    </source>
</evidence>
<dbReference type="PANTHER" id="PTHR17490">
    <property type="entry name" value="SUA5"/>
    <property type="match status" value="1"/>
</dbReference>
<feature type="domain" description="YrdC-like" evidence="14">
    <location>
        <begin position="20"/>
        <end position="206"/>
    </location>
</feature>
<dbReference type="InterPro" id="IPR050156">
    <property type="entry name" value="TC-AMP_synthase_SUA5"/>
</dbReference>
<keyword evidence="9 13" id="KW-0547">Nucleotide-binding</keyword>
<evidence type="ECO:0000256" key="10">
    <source>
        <dbReference type="ARBA" id="ARBA00022840"/>
    </source>
</evidence>
<evidence type="ECO:0000256" key="11">
    <source>
        <dbReference type="ARBA" id="ARBA00029774"/>
    </source>
</evidence>
<keyword evidence="7 13" id="KW-0819">tRNA processing</keyword>
<dbReference type="SUPFAM" id="SSF55821">
    <property type="entry name" value="YrdC/RibB"/>
    <property type="match status" value="1"/>
</dbReference>
<evidence type="ECO:0000256" key="3">
    <source>
        <dbReference type="ARBA" id="ARBA00012584"/>
    </source>
</evidence>
<dbReference type="InterPro" id="IPR038385">
    <property type="entry name" value="Sua5/YwlC_C"/>
</dbReference>
<dbReference type="InterPro" id="IPR005145">
    <property type="entry name" value="Sua5_C"/>
</dbReference>
<dbReference type="Proteomes" id="UP001519289">
    <property type="component" value="Unassembled WGS sequence"/>
</dbReference>
<evidence type="ECO:0000256" key="9">
    <source>
        <dbReference type="ARBA" id="ARBA00022741"/>
    </source>
</evidence>
<gene>
    <name evidence="15" type="ORF">J2Z79_003205</name>
</gene>
<evidence type="ECO:0000256" key="5">
    <source>
        <dbReference type="ARBA" id="ARBA00022490"/>
    </source>
</evidence>
<evidence type="ECO:0000313" key="16">
    <source>
        <dbReference type="Proteomes" id="UP001519289"/>
    </source>
</evidence>
<dbReference type="PANTHER" id="PTHR17490:SF16">
    <property type="entry name" value="THREONYLCARBAMOYL-AMP SYNTHASE"/>
    <property type="match status" value="1"/>
</dbReference>
<evidence type="ECO:0000259" key="14">
    <source>
        <dbReference type="PROSITE" id="PS51163"/>
    </source>
</evidence>
<evidence type="ECO:0000256" key="13">
    <source>
        <dbReference type="PIRNR" id="PIRNR004930"/>
    </source>
</evidence>
<evidence type="ECO:0000256" key="12">
    <source>
        <dbReference type="ARBA" id="ARBA00048366"/>
    </source>
</evidence>
<comment type="subcellular location">
    <subcellularLocation>
        <location evidence="1 13">Cytoplasm</location>
    </subcellularLocation>
</comment>
<dbReference type="InterPro" id="IPR006070">
    <property type="entry name" value="Sua5-like_dom"/>
</dbReference>
<dbReference type="InterPro" id="IPR017945">
    <property type="entry name" value="DHBP_synth_RibB-like_a/b_dom"/>
</dbReference>
<sequence length="354" mass="36949">MERTVAGTRVLQVDAVKPEPAAIAEAAAILRAGDVVAFPTETVYGLGASALDGEAVARIYAAKGRPSDNPLIVHIADRAQLEGLVSEVPAVAERLMDLYWPGPLTLVMRRGPAVAPEVTCGLDTVGVRMPDHPVALALVRAAGVPIAAPSANRSGRPSPTAAEHVLEDLAGRIPVVLDAGETGVGVESTVLDVTVDPPVLLRPGGVTLEELEAAVGPVEVAPAVRGEDPGERPRSPGMKYKHYAPRAPLILVDGPVMQMQDKIRDLAMEYLEEGKRVGILCSAESRGVYVAPVILEYGARADLGGVASDLFAALRAFDRHGVDVILAEGVPTTGIGLAIMNRLRQAAGGRVIQV</sequence>
<dbReference type="NCBIfam" id="TIGR00057">
    <property type="entry name" value="L-threonylcarbamoyladenylate synthase"/>
    <property type="match status" value="1"/>
</dbReference>
<comment type="caution">
    <text evidence="15">The sequence shown here is derived from an EMBL/GenBank/DDBJ whole genome shotgun (WGS) entry which is preliminary data.</text>
</comment>
<reference evidence="15 16" key="1">
    <citation type="submission" date="2021-03" db="EMBL/GenBank/DDBJ databases">
        <title>Genomic Encyclopedia of Type Strains, Phase IV (KMG-IV): sequencing the most valuable type-strain genomes for metagenomic binning, comparative biology and taxonomic classification.</title>
        <authorList>
            <person name="Goeker M."/>
        </authorList>
    </citation>
    <scope>NUCLEOTIDE SEQUENCE [LARGE SCALE GENOMIC DNA]</scope>
    <source>
        <strain evidence="15 16">DSM 27138</strain>
    </source>
</reference>
<accession>A0ABS4JW46</accession>
<keyword evidence="10 13" id="KW-0067">ATP-binding</keyword>